<dbReference type="Proteomes" id="UP000031668">
    <property type="component" value="Unassembled WGS sequence"/>
</dbReference>
<keyword evidence="4" id="KW-1185">Reference proteome</keyword>
<name>A0A0C2J7J8_THEKT</name>
<proteinExistence type="predicted"/>
<evidence type="ECO:0000256" key="2">
    <source>
        <dbReference type="SAM" id="Phobius"/>
    </source>
</evidence>
<keyword evidence="2" id="KW-0812">Transmembrane</keyword>
<evidence type="ECO:0000313" key="3">
    <source>
        <dbReference type="EMBL" id="KII65093.1"/>
    </source>
</evidence>
<evidence type="ECO:0000256" key="1">
    <source>
        <dbReference type="SAM" id="MobiDB-lite"/>
    </source>
</evidence>
<keyword evidence="2" id="KW-0472">Membrane</keyword>
<reference evidence="3 4" key="1">
    <citation type="journal article" date="2014" name="Genome Biol. Evol.">
        <title>The genome of the myxosporean Thelohanellus kitauei shows adaptations to nutrient acquisition within its fish host.</title>
        <authorList>
            <person name="Yang Y."/>
            <person name="Xiong J."/>
            <person name="Zhou Z."/>
            <person name="Huo F."/>
            <person name="Miao W."/>
            <person name="Ran C."/>
            <person name="Liu Y."/>
            <person name="Zhang J."/>
            <person name="Feng J."/>
            <person name="Wang M."/>
            <person name="Wang M."/>
            <person name="Wang L."/>
            <person name="Yao B."/>
        </authorList>
    </citation>
    <scope>NUCLEOTIDE SEQUENCE [LARGE SCALE GENOMIC DNA]</scope>
    <source>
        <strain evidence="3">Wuqing</strain>
    </source>
</reference>
<keyword evidence="2" id="KW-1133">Transmembrane helix</keyword>
<feature type="compositionally biased region" description="Basic and acidic residues" evidence="1">
    <location>
        <begin position="397"/>
        <end position="407"/>
    </location>
</feature>
<comment type="caution">
    <text evidence="3">The sequence shown here is derived from an EMBL/GenBank/DDBJ whole genome shotgun (WGS) entry which is preliminary data.</text>
</comment>
<feature type="compositionally biased region" description="Basic and acidic residues" evidence="1">
    <location>
        <begin position="378"/>
        <end position="388"/>
    </location>
</feature>
<feature type="region of interest" description="Disordered" evidence="1">
    <location>
        <begin position="378"/>
        <end position="407"/>
    </location>
</feature>
<dbReference type="AlphaFoldDB" id="A0A0C2J7J8"/>
<sequence>MNISVELNVNLDYLMSKQDLHSYKTSDITKFDIELKQLNIVFENKRTGSWLFIRCHCEAYETLFEIENCRVLFRRSEVANITNSYVGYTFNFNRYTKYVLSNHFIRFNIRDRNEHMVMFNIYKLMITFGQYTKKYTWDMKEYIPRISYLHSHDTIEKFEEYEGEYTDENDRSLLITDDASPVDMEAQENLESSDDIETNAFNQKDTTEDIHTIQITNEDIIQTGLVGMEDKDGLDEHEEEMKYDETNKIQETNEKIRPMRRIDMDGDDYVTKDDEKIEYGENDTIQETNIGVRPMGRIDMEDDDDLHAHDAEIEYDENDTIEQTNKEIRPMGRIDMEDDDDVNVHEEEINYDETNTIQQTNKEIRPMGRMLKQDDNDVHEHDEVKHDDDVMDDDDADRYNERTGNDGMGEHYEIYGYNDIEALDESDASETINESLALRIKSRRARFIQPKDYYQDRSNWIWEFFKKNLSAILFILLNVVIISSLIYAIVHDLKQVNSTNKAKLKR</sequence>
<organism evidence="3 4">
    <name type="scientific">Thelohanellus kitauei</name>
    <name type="common">Myxosporean</name>
    <dbReference type="NCBI Taxonomy" id="669202"/>
    <lineage>
        <taxon>Eukaryota</taxon>
        <taxon>Metazoa</taxon>
        <taxon>Cnidaria</taxon>
        <taxon>Myxozoa</taxon>
        <taxon>Myxosporea</taxon>
        <taxon>Bivalvulida</taxon>
        <taxon>Platysporina</taxon>
        <taxon>Myxobolidae</taxon>
        <taxon>Thelohanellus</taxon>
    </lineage>
</organism>
<feature type="transmembrane region" description="Helical" evidence="2">
    <location>
        <begin position="469"/>
        <end position="490"/>
    </location>
</feature>
<gene>
    <name evidence="3" type="ORF">RF11_15913</name>
</gene>
<protein>
    <submittedName>
        <fullName evidence="3">Uncharacterized protein</fullName>
    </submittedName>
</protein>
<accession>A0A0C2J7J8</accession>
<evidence type="ECO:0000313" key="4">
    <source>
        <dbReference type="Proteomes" id="UP000031668"/>
    </source>
</evidence>
<dbReference type="EMBL" id="JWZT01004017">
    <property type="protein sequence ID" value="KII65093.1"/>
    <property type="molecule type" value="Genomic_DNA"/>
</dbReference>